<name>T0KZ89_COLGC</name>
<dbReference type="Proteomes" id="UP000015530">
    <property type="component" value="Unassembled WGS sequence"/>
</dbReference>
<comment type="caution">
    <text evidence="2">The sequence shown here is derived from an EMBL/GenBank/DDBJ whole genome shotgun (WGS) entry which is preliminary data.</text>
</comment>
<dbReference type="AlphaFoldDB" id="T0KZ89"/>
<evidence type="ECO:0000313" key="2">
    <source>
        <dbReference type="EMBL" id="EQB57898.1"/>
    </source>
</evidence>
<protein>
    <submittedName>
        <fullName evidence="2">Uncharacterized protein</fullName>
    </submittedName>
</protein>
<accession>T0KZ89</accession>
<sequence>MKRSSDDWSADDEERSSPSADQWRITRKVLGSSGAMSYPPGDRRRPQLYWLEIDQDSD</sequence>
<dbReference type="HOGENOM" id="CLU_2978971_0_0_1"/>
<reference evidence="3" key="1">
    <citation type="journal article" date="2013" name="Mol. Plant Microbe Interact.">
        <title>Global aspects of pacC regulation of pathogenicity genes in Colletotrichum gloeosporioides as revealed by transcriptome analysis.</title>
        <authorList>
            <person name="Alkan N."/>
            <person name="Meng X."/>
            <person name="Friedlander G."/>
            <person name="Reuveni E."/>
            <person name="Sukno S."/>
            <person name="Sherman A."/>
            <person name="Thon M."/>
            <person name="Fluhr R."/>
            <person name="Prusky D."/>
        </authorList>
    </citation>
    <scope>NUCLEOTIDE SEQUENCE [LARGE SCALE GENOMIC DNA]</scope>
    <source>
        <strain evidence="3">Cg-14</strain>
    </source>
</reference>
<organism evidence="2 3">
    <name type="scientific">Colletotrichum gloeosporioides (strain Cg-14)</name>
    <name type="common">Anthracnose fungus</name>
    <name type="synonym">Glomerella cingulata</name>
    <dbReference type="NCBI Taxonomy" id="1237896"/>
    <lineage>
        <taxon>Eukaryota</taxon>
        <taxon>Fungi</taxon>
        <taxon>Dikarya</taxon>
        <taxon>Ascomycota</taxon>
        <taxon>Pezizomycotina</taxon>
        <taxon>Sordariomycetes</taxon>
        <taxon>Hypocreomycetidae</taxon>
        <taxon>Glomerellales</taxon>
        <taxon>Glomerellaceae</taxon>
        <taxon>Colletotrichum</taxon>
        <taxon>Colletotrichum gloeosporioides species complex</taxon>
    </lineage>
</organism>
<gene>
    <name evidence="2" type="ORF">CGLO_01919</name>
</gene>
<feature type="region of interest" description="Disordered" evidence="1">
    <location>
        <begin position="1"/>
        <end position="58"/>
    </location>
</feature>
<evidence type="ECO:0000313" key="3">
    <source>
        <dbReference type="Proteomes" id="UP000015530"/>
    </source>
</evidence>
<evidence type="ECO:0000256" key="1">
    <source>
        <dbReference type="SAM" id="MobiDB-lite"/>
    </source>
</evidence>
<proteinExistence type="predicted"/>
<dbReference type="EMBL" id="AMYD01000397">
    <property type="protein sequence ID" value="EQB57898.1"/>
    <property type="molecule type" value="Genomic_DNA"/>
</dbReference>